<dbReference type="EMBL" id="CP013118">
    <property type="protein sequence ID" value="ALO16465.1"/>
    <property type="molecule type" value="Genomic_DNA"/>
</dbReference>
<dbReference type="SUPFAM" id="SSF53335">
    <property type="entry name" value="S-adenosyl-L-methionine-dependent methyltransferases"/>
    <property type="match status" value="1"/>
</dbReference>
<accession>A0A0S2I2C4</accession>
<dbReference type="InterPro" id="IPR050362">
    <property type="entry name" value="Cation-dep_OMT"/>
</dbReference>
<evidence type="ECO:0000313" key="1">
    <source>
        <dbReference type="EMBL" id="ALO16465.1"/>
    </source>
</evidence>
<gene>
    <name evidence="1" type="ORF">L21SP5_02845</name>
</gene>
<dbReference type="STRING" id="1307839.L21SP5_02845"/>
<evidence type="ECO:0000313" key="2">
    <source>
        <dbReference type="Proteomes" id="UP000064893"/>
    </source>
</evidence>
<organism evidence="1 2">
    <name type="scientific">Salinivirga cyanobacteriivorans</name>
    <dbReference type="NCBI Taxonomy" id="1307839"/>
    <lineage>
        <taxon>Bacteria</taxon>
        <taxon>Pseudomonadati</taxon>
        <taxon>Bacteroidota</taxon>
        <taxon>Bacteroidia</taxon>
        <taxon>Bacteroidales</taxon>
        <taxon>Salinivirgaceae</taxon>
        <taxon>Salinivirga</taxon>
    </lineage>
</organism>
<dbReference type="RefSeq" id="WP_057953833.1">
    <property type="nucleotide sequence ID" value="NZ_CP013118.1"/>
</dbReference>
<dbReference type="AlphaFoldDB" id="A0A0S2I2C4"/>
<dbReference type="Gene3D" id="3.40.50.150">
    <property type="entry name" value="Vaccinia Virus protein VP39"/>
    <property type="match status" value="1"/>
</dbReference>
<dbReference type="GO" id="GO:0008171">
    <property type="term" value="F:O-methyltransferase activity"/>
    <property type="evidence" value="ECO:0007669"/>
    <property type="project" value="InterPro"/>
</dbReference>
<dbReference type="Proteomes" id="UP000064893">
    <property type="component" value="Chromosome"/>
</dbReference>
<dbReference type="PANTHER" id="PTHR10509">
    <property type="entry name" value="O-METHYLTRANSFERASE-RELATED"/>
    <property type="match status" value="1"/>
</dbReference>
<dbReference type="InterPro" id="IPR029063">
    <property type="entry name" value="SAM-dependent_MTases_sf"/>
</dbReference>
<sequence>MKLSWLIYQFRKGVKYYLTSKHGRGFGIHSPFVYGLVKEVFMQSKRRVSQYRWIAEMRKELENNTLLLSEGSKGEGSKVKEAQYIRAGRLARRSGLPEKYIRLLVKLTNYLSLESVLELGTCCGLTSACLAKGKEQMMVHTIEGNYDRYQFALSMFTKWGISNIAIENEYFIDVLDRFSKYDARFDMVFMDGDHAYKPTIQYFEKLIHLLNKNGVIVVDDIYWSPGMTKAWKAIQNHPSVTVTIDLYRFGLVFLHRSQAKEHFTIRF</sequence>
<dbReference type="PANTHER" id="PTHR10509:SF14">
    <property type="entry name" value="CAFFEOYL-COA O-METHYLTRANSFERASE 3-RELATED"/>
    <property type="match status" value="1"/>
</dbReference>
<proteinExistence type="predicted"/>
<dbReference type="Pfam" id="PF13578">
    <property type="entry name" value="Methyltransf_24"/>
    <property type="match status" value="1"/>
</dbReference>
<name>A0A0S2I2C4_9BACT</name>
<dbReference type="OrthoDB" id="5464618at2"/>
<dbReference type="GO" id="GO:0032259">
    <property type="term" value="P:methylation"/>
    <property type="evidence" value="ECO:0007669"/>
    <property type="project" value="UniProtKB-KW"/>
</dbReference>
<dbReference type="KEGG" id="blq:L21SP5_02845"/>
<reference evidence="1 2" key="1">
    <citation type="submission" date="2015-11" db="EMBL/GenBank/DDBJ databases">
        <title>Description and complete genome sequence of a novel strain predominating in hypersaline microbial mats and representing a new family of the Bacteriodetes phylum.</title>
        <authorList>
            <person name="Spring S."/>
            <person name="Bunk B."/>
            <person name="Sproer C."/>
            <person name="Klenk H.-P."/>
        </authorList>
    </citation>
    <scope>NUCLEOTIDE SEQUENCE [LARGE SCALE GENOMIC DNA]</scope>
    <source>
        <strain evidence="1 2">L21-Spi-D4</strain>
    </source>
</reference>
<keyword evidence="1" id="KW-0808">Transferase</keyword>
<keyword evidence="1" id="KW-0489">Methyltransferase</keyword>
<protein>
    <submittedName>
        <fullName evidence="1">Putative O-methyltransferase</fullName>
    </submittedName>
</protein>
<dbReference type="GO" id="GO:0008757">
    <property type="term" value="F:S-adenosylmethionine-dependent methyltransferase activity"/>
    <property type="evidence" value="ECO:0007669"/>
    <property type="project" value="TreeGrafter"/>
</dbReference>
<keyword evidence="2" id="KW-1185">Reference proteome</keyword>